<dbReference type="PANTHER" id="PTHR12147">
    <property type="entry name" value="METALLOPEPTIDASE M28 FAMILY MEMBER"/>
    <property type="match status" value="1"/>
</dbReference>
<keyword evidence="3" id="KW-0479">Metal-binding</keyword>
<evidence type="ECO:0000256" key="6">
    <source>
        <dbReference type="ARBA" id="ARBA00022833"/>
    </source>
</evidence>
<evidence type="ECO:0000256" key="3">
    <source>
        <dbReference type="ARBA" id="ARBA00022723"/>
    </source>
</evidence>
<keyword evidence="2" id="KW-0645">Protease</keyword>
<name>A0ABV6PFP3_9SPHN</name>
<protein>
    <submittedName>
        <fullName evidence="9">M28 family metallopeptidase</fullName>
        <ecNumber evidence="9">3.4.-.-</ecNumber>
    </submittedName>
</protein>
<dbReference type="InterPro" id="IPR045175">
    <property type="entry name" value="M28_fam"/>
</dbReference>
<dbReference type="InterPro" id="IPR046450">
    <property type="entry name" value="PA_dom_sf"/>
</dbReference>
<keyword evidence="10" id="KW-1185">Reference proteome</keyword>
<dbReference type="SUPFAM" id="SSF52025">
    <property type="entry name" value="PA domain"/>
    <property type="match status" value="1"/>
</dbReference>
<reference evidence="9 10" key="1">
    <citation type="submission" date="2024-09" db="EMBL/GenBank/DDBJ databases">
        <authorList>
            <person name="Sun Q."/>
            <person name="Mori K."/>
        </authorList>
    </citation>
    <scope>NUCLEOTIDE SEQUENCE [LARGE SCALE GENOMIC DNA]</scope>
    <source>
        <strain evidence="9 10">NCAIM B.02537</strain>
    </source>
</reference>
<feature type="signal peptide" evidence="7">
    <location>
        <begin position="1"/>
        <end position="25"/>
    </location>
</feature>
<feature type="chain" id="PRO_5045258291" evidence="7">
    <location>
        <begin position="26"/>
        <end position="556"/>
    </location>
</feature>
<gene>
    <name evidence="9" type="ORF">ACFFF7_04435</name>
</gene>
<evidence type="ECO:0000313" key="10">
    <source>
        <dbReference type="Proteomes" id="UP001589943"/>
    </source>
</evidence>
<dbReference type="SUPFAM" id="SSF53187">
    <property type="entry name" value="Zn-dependent exopeptidases"/>
    <property type="match status" value="1"/>
</dbReference>
<evidence type="ECO:0000259" key="8">
    <source>
        <dbReference type="Pfam" id="PF04389"/>
    </source>
</evidence>
<keyword evidence="4 7" id="KW-0732">Signal</keyword>
<evidence type="ECO:0000256" key="2">
    <source>
        <dbReference type="ARBA" id="ARBA00022670"/>
    </source>
</evidence>
<dbReference type="EC" id="3.4.-.-" evidence="9"/>
<evidence type="ECO:0000256" key="4">
    <source>
        <dbReference type="ARBA" id="ARBA00022729"/>
    </source>
</evidence>
<dbReference type="PANTHER" id="PTHR12147:SF56">
    <property type="entry name" value="AMINOPEPTIDASE YDR415C-RELATED"/>
    <property type="match status" value="1"/>
</dbReference>
<keyword evidence="5 9" id="KW-0378">Hydrolase</keyword>
<evidence type="ECO:0000313" key="9">
    <source>
        <dbReference type="EMBL" id="MFC0588651.1"/>
    </source>
</evidence>
<dbReference type="Gene3D" id="3.40.630.10">
    <property type="entry name" value="Zn peptidases"/>
    <property type="match status" value="1"/>
</dbReference>
<dbReference type="GO" id="GO:0016787">
    <property type="term" value="F:hydrolase activity"/>
    <property type="evidence" value="ECO:0007669"/>
    <property type="project" value="UniProtKB-KW"/>
</dbReference>
<dbReference type="CDD" id="cd04821">
    <property type="entry name" value="PA_M28_1_2"/>
    <property type="match status" value="1"/>
</dbReference>
<dbReference type="Pfam" id="PF04389">
    <property type="entry name" value="Peptidase_M28"/>
    <property type="match status" value="1"/>
</dbReference>
<evidence type="ECO:0000256" key="5">
    <source>
        <dbReference type="ARBA" id="ARBA00022801"/>
    </source>
</evidence>
<proteinExistence type="predicted"/>
<evidence type="ECO:0000256" key="1">
    <source>
        <dbReference type="ARBA" id="ARBA00022438"/>
    </source>
</evidence>
<dbReference type="Gene3D" id="3.50.30.30">
    <property type="match status" value="1"/>
</dbReference>
<dbReference type="Proteomes" id="UP001589943">
    <property type="component" value="Unassembled WGS sequence"/>
</dbReference>
<sequence>MTLSRLRPIAAICASSALLLGAAAAAKAPASKAPAISMTTLRDVTRVLSGDDYEGRGPGTAVEGKTVNTIIARFKAAGLKPGNKGKWTQDVPTVIMEAKNVTPLTVRAGGQTLSFTPGADFVAGSYRITSKTQIADAPLVFVGYGINAPELGWNDYAGVDMKGKIAVILVNDPDYAMTGEDGLFKGRRMTYYGRWTYKFEEAARQGAAGALIVHDTFPAAYGWQVVQSSWSGKQNFVASANNGMDQTLANGWIQKGVAEQILKASGQDLATLTAAAGQKGFKPVPLSATASLGFDNAVERAMSHNVIGIQPGRTRPGEYVLYTGHWDHLGRCQADKTGDDICNGAVDNATGIAALTAIAEANRKAGPATRSQVFLAVTLEESGLLGSEFYARNPVYPLARTVGGVNMDALLPGSAARNVSVTGGDKSELTAVLKTVAKAMNLAIVGEDHPERGHYYRSDHFSFAKRGVPMFSVERGNDWIKGGTAAGQAAAEHYTSTDYHQPSDEFHADWDWSGPQQDAVLYYRLGRALADSKAWPNWHKTDEFRLVRDKSRAGAK</sequence>
<evidence type="ECO:0000256" key="7">
    <source>
        <dbReference type="SAM" id="SignalP"/>
    </source>
</evidence>
<feature type="domain" description="Peptidase M28" evidence="8">
    <location>
        <begin position="305"/>
        <end position="514"/>
    </location>
</feature>
<keyword evidence="1" id="KW-0031">Aminopeptidase</keyword>
<comment type="caution">
    <text evidence="9">The sequence shown here is derived from an EMBL/GenBank/DDBJ whole genome shotgun (WGS) entry which is preliminary data.</text>
</comment>
<accession>A0ABV6PFP3</accession>
<dbReference type="InterPro" id="IPR007484">
    <property type="entry name" value="Peptidase_M28"/>
</dbReference>
<organism evidence="9 10">
    <name type="scientific">Novosphingobium aquiterrae</name>
    <dbReference type="NCBI Taxonomy" id="624388"/>
    <lineage>
        <taxon>Bacteria</taxon>
        <taxon>Pseudomonadati</taxon>
        <taxon>Pseudomonadota</taxon>
        <taxon>Alphaproteobacteria</taxon>
        <taxon>Sphingomonadales</taxon>
        <taxon>Sphingomonadaceae</taxon>
        <taxon>Novosphingobium</taxon>
    </lineage>
</organism>
<dbReference type="RefSeq" id="WP_379480145.1">
    <property type="nucleotide sequence ID" value="NZ_JBHLTL010000001.1"/>
</dbReference>
<keyword evidence="6" id="KW-0862">Zinc</keyword>
<dbReference type="EMBL" id="JBHLTL010000001">
    <property type="protein sequence ID" value="MFC0588651.1"/>
    <property type="molecule type" value="Genomic_DNA"/>
</dbReference>